<protein>
    <submittedName>
        <fullName evidence="1">Uncharacterized protein</fullName>
    </submittedName>
</protein>
<proteinExistence type="predicted"/>
<accession>A0AA95LU26</accession>
<dbReference type="AlphaFoldDB" id="A0AA95LU26"/>
<reference evidence="1" key="1">
    <citation type="submission" date="2023-05" db="EMBL/GenBank/DDBJ databases">
        <title>Comparative genomics of Bacillaceae isolates and their secondary metabolite potential.</title>
        <authorList>
            <person name="Song L."/>
            <person name="Nielsen L.J."/>
            <person name="Mohite O."/>
            <person name="Xu X."/>
            <person name="Weber T."/>
            <person name="Kovacs A.T."/>
        </authorList>
    </citation>
    <scope>NUCLEOTIDE SEQUENCE</scope>
    <source>
        <strain evidence="1">LN15</strain>
    </source>
</reference>
<name>A0AA95LU26_9BACI</name>
<evidence type="ECO:0000313" key="1">
    <source>
        <dbReference type="EMBL" id="WHY30318.1"/>
    </source>
</evidence>
<sequence>MNFKNYKICSIYGQQMWHDQAIIIGNKKGLEQLRDMIDVALTENQSEDVFYPTDFEGYELKIICLEDEKTLEHLALPYHDENYYTKSDNEIAPESINIKKALKSAFFN</sequence>
<dbReference type="EMBL" id="CP126099">
    <property type="protein sequence ID" value="WHY30318.1"/>
    <property type="molecule type" value="Genomic_DNA"/>
</dbReference>
<dbReference type="RefSeq" id="WP_283884611.1">
    <property type="nucleotide sequence ID" value="NZ_CP126099.1"/>
</dbReference>
<gene>
    <name evidence="1" type="ORF">QNH45_05965</name>
</gene>
<dbReference type="Proteomes" id="UP001178303">
    <property type="component" value="Chromosome"/>
</dbReference>
<evidence type="ECO:0000313" key="2">
    <source>
        <dbReference type="Proteomes" id="UP001178303"/>
    </source>
</evidence>
<organism evidence="1 2">
    <name type="scientific">Bacillus wiedmannii</name>
    <dbReference type="NCBI Taxonomy" id="1890302"/>
    <lineage>
        <taxon>Bacteria</taxon>
        <taxon>Bacillati</taxon>
        <taxon>Bacillota</taxon>
        <taxon>Bacilli</taxon>
        <taxon>Bacillales</taxon>
        <taxon>Bacillaceae</taxon>
        <taxon>Bacillus</taxon>
        <taxon>Bacillus cereus group</taxon>
    </lineage>
</organism>